<protein>
    <recommendedName>
        <fullName evidence="2">Leucine-rich repeat-containing protein 51</fullName>
    </recommendedName>
</protein>
<dbReference type="InterPro" id="IPR001611">
    <property type="entry name" value="Leu-rich_rpt"/>
</dbReference>
<evidence type="ECO:0000256" key="2">
    <source>
        <dbReference type="ARBA" id="ARBA00014223"/>
    </source>
</evidence>
<evidence type="ECO:0000313" key="7">
    <source>
        <dbReference type="Proteomes" id="UP001153737"/>
    </source>
</evidence>
<dbReference type="EMBL" id="OU896717">
    <property type="protein sequence ID" value="CAG9815076.1"/>
    <property type="molecule type" value="Genomic_DNA"/>
</dbReference>
<accession>A0A9N9X0W1</accession>
<dbReference type="InterPro" id="IPR032675">
    <property type="entry name" value="LRR_dom_sf"/>
</dbReference>
<comment type="subcellular location">
    <subcellularLocation>
        <location evidence="1">Cytoplasm</location>
    </subcellularLocation>
</comment>
<dbReference type="Proteomes" id="UP001153737">
    <property type="component" value="Chromosome 11"/>
</dbReference>
<evidence type="ECO:0000256" key="3">
    <source>
        <dbReference type="ARBA" id="ARBA00022490"/>
    </source>
</evidence>
<keyword evidence="5" id="KW-0677">Repeat</keyword>
<keyword evidence="7" id="KW-1185">Reference proteome</keyword>
<dbReference type="SUPFAM" id="SSF52058">
    <property type="entry name" value="L domain-like"/>
    <property type="match status" value="1"/>
</dbReference>
<gene>
    <name evidence="6" type="ORF">PHAECO_LOCUS2163</name>
</gene>
<dbReference type="Gene3D" id="3.80.10.10">
    <property type="entry name" value="Ribonuclease Inhibitor"/>
    <property type="match status" value="1"/>
</dbReference>
<organism evidence="6 7">
    <name type="scientific">Phaedon cochleariae</name>
    <name type="common">Mustard beetle</name>
    <dbReference type="NCBI Taxonomy" id="80249"/>
    <lineage>
        <taxon>Eukaryota</taxon>
        <taxon>Metazoa</taxon>
        <taxon>Ecdysozoa</taxon>
        <taxon>Arthropoda</taxon>
        <taxon>Hexapoda</taxon>
        <taxon>Insecta</taxon>
        <taxon>Pterygota</taxon>
        <taxon>Neoptera</taxon>
        <taxon>Endopterygota</taxon>
        <taxon>Coleoptera</taxon>
        <taxon>Polyphaga</taxon>
        <taxon>Cucujiformia</taxon>
        <taxon>Chrysomeloidea</taxon>
        <taxon>Chrysomelidae</taxon>
        <taxon>Chrysomelinae</taxon>
        <taxon>Chrysomelini</taxon>
        <taxon>Phaedon</taxon>
    </lineage>
</organism>
<sequence length="204" mass="23465">MDDDELNLTSGKPADFSFKHMKSIQVAKFLENVGLQGVRYTRVKGVPEKGPNKKFLTKSIWMNNNKLKNFKHMDELVRVVLEYPDQLGWIDFSFNEITEIDECILGFSQLKILYFHGNCISNLDEVAKLRPLKQLKSITFHGNPIANHPRYRSYVVSILPQLANLDFTPVVRNEKSYPAPPEAVKKLKEMGKQISKKNAKEMPQ</sequence>
<evidence type="ECO:0000256" key="1">
    <source>
        <dbReference type="ARBA" id="ARBA00004496"/>
    </source>
</evidence>
<reference evidence="6" key="1">
    <citation type="submission" date="2022-01" db="EMBL/GenBank/DDBJ databases">
        <authorList>
            <person name="King R."/>
        </authorList>
    </citation>
    <scope>NUCLEOTIDE SEQUENCE</scope>
</reference>
<keyword evidence="4" id="KW-0433">Leucine-rich repeat</keyword>
<evidence type="ECO:0000256" key="4">
    <source>
        <dbReference type="ARBA" id="ARBA00022614"/>
    </source>
</evidence>
<dbReference type="OrthoDB" id="676979at2759"/>
<keyword evidence="3" id="KW-0963">Cytoplasm</keyword>
<dbReference type="PANTHER" id="PTHR46545:SF1">
    <property type="entry name" value="LEUCINE-RICH REPEAT-CONTAINING PROTEIN 51"/>
    <property type="match status" value="1"/>
</dbReference>
<reference evidence="6" key="2">
    <citation type="submission" date="2022-10" db="EMBL/GenBank/DDBJ databases">
        <authorList>
            <consortium name="ENA_rothamsted_submissions"/>
            <consortium name="culmorum"/>
            <person name="King R."/>
        </authorList>
    </citation>
    <scope>NUCLEOTIDE SEQUENCE</scope>
</reference>
<dbReference type="Pfam" id="PF14580">
    <property type="entry name" value="LRR_9"/>
    <property type="match status" value="1"/>
</dbReference>
<dbReference type="AlphaFoldDB" id="A0A9N9X0W1"/>
<name>A0A9N9X0W1_PHACE</name>
<dbReference type="PANTHER" id="PTHR46545">
    <property type="entry name" value="LEUCINE-RICH REPEAT-CONTAINING PROTEIN 51"/>
    <property type="match status" value="1"/>
</dbReference>
<dbReference type="PROSITE" id="PS51450">
    <property type="entry name" value="LRR"/>
    <property type="match status" value="1"/>
</dbReference>
<evidence type="ECO:0000313" key="6">
    <source>
        <dbReference type="EMBL" id="CAG9815076.1"/>
    </source>
</evidence>
<proteinExistence type="predicted"/>
<evidence type="ECO:0000256" key="5">
    <source>
        <dbReference type="ARBA" id="ARBA00022737"/>
    </source>
</evidence>
<dbReference type="GO" id="GO:0005737">
    <property type="term" value="C:cytoplasm"/>
    <property type="evidence" value="ECO:0007669"/>
    <property type="project" value="UniProtKB-SubCell"/>
</dbReference>